<sequence>MSVIARYHDVSGAFDRDTLRLLHQKYAPVIVAVLGEVFSEDDQRVVAEDDLHDHVDFLLEQIGDAVPGTELPQQRGRALAYSWVEGAARGWLRYKDGSTPSGPTTYEITNEALDALRYVRETGRHAMVSESRVKDLITKVQDTALMISEDRERRIGILSTQIEKLTEERDRLLSGGDLEFAGTGEVIEVLDQILSEVNNLPSDIRKVGELFADMREQLRQEFRDDDRSTGEVLDLYRQRMDALLNNDDRGRAFVGAVELLQKTGMMRAFATDMDIVLAHEAAQGLKPEERRRLKRTSRELSREVQQVMVSHRHIVQTIYSYLSAPDRIQATELRTLLRELDRRLSERKAVAKVRSRVPIAFVPATIELDRLRTNLADPADFAAPPAARPHLAIPMSAEEQRELLRMGGPDVDKMRGILITRLKASPRATVAEVFNALPREDRRLVDLFALFEASADTMALRRSHTVGLTDRYLTVHPLGIEERVFEAPRLTYTDEDRSVLIANMERAQQ</sequence>
<dbReference type="Pfam" id="PF11855">
    <property type="entry name" value="DUF3375"/>
    <property type="match status" value="1"/>
</dbReference>
<dbReference type="Proteomes" id="UP000008710">
    <property type="component" value="Plasmid pRHL1"/>
</dbReference>
<dbReference type="OrthoDB" id="138803at2"/>
<reference evidence="2" key="1">
    <citation type="journal article" date="2006" name="Proc. Natl. Acad. Sci. U.S.A.">
        <title>The complete genome of Rhodococcus sp. RHA1 provides insights into a catabolic powerhouse.</title>
        <authorList>
            <person name="McLeod M.P."/>
            <person name="Warren R.L."/>
            <person name="Hsiao W.W.L."/>
            <person name="Araki N."/>
            <person name="Myhre M."/>
            <person name="Fernandes C."/>
            <person name="Miyazawa D."/>
            <person name="Wong W."/>
            <person name="Lillquist A.L."/>
            <person name="Wang D."/>
            <person name="Dosanjh M."/>
            <person name="Hara H."/>
            <person name="Petrescu A."/>
            <person name="Morin R.D."/>
            <person name="Yang G."/>
            <person name="Stott J.M."/>
            <person name="Schein J.E."/>
            <person name="Shin H."/>
            <person name="Smailus D."/>
            <person name="Siddiqui A.S."/>
            <person name="Marra M.A."/>
            <person name="Jones S.J.M."/>
            <person name="Holt R."/>
            <person name="Brinkman F.S.L."/>
            <person name="Miyauchi K."/>
            <person name="Fukuda M."/>
            <person name="Davies J.E."/>
            <person name="Mohn W.W."/>
            <person name="Eltis L.D."/>
        </authorList>
    </citation>
    <scope>NUCLEOTIDE SEQUENCE [LARGE SCALE GENOMIC DNA]</scope>
    <source>
        <strain evidence="2">RHA1</strain>
    </source>
</reference>
<proteinExistence type="predicted"/>
<dbReference type="InterPro" id="IPR021804">
    <property type="entry name" value="DUF3375"/>
</dbReference>
<gene>
    <name evidence="1" type="ordered locus">RHA1_ro09115</name>
</gene>
<evidence type="ECO:0000313" key="1">
    <source>
        <dbReference type="EMBL" id="ABH00158.1"/>
    </source>
</evidence>
<dbReference type="RefSeq" id="WP_011599834.1">
    <property type="nucleotide sequence ID" value="NC_008269.1"/>
</dbReference>
<protein>
    <recommendedName>
        <fullName evidence="3">DUF3375 domain-containing protein</fullName>
    </recommendedName>
</protein>
<geneLocation type="plasmid" evidence="1 2">
    <name>pRHL1</name>
</geneLocation>
<accession>Q0RX28</accession>
<dbReference type="KEGG" id="rha:RHA1_ro09115"/>
<dbReference type="HOGENOM" id="CLU_525646_0_0_11"/>
<evidence type="ECO:0008006" key="3">
    <source>
        <dbReference type="Google" id="ProtNLM"/>
    </source>
</evidence>
<dbReference type="PATRIC" id="fig|101510.16.peg.8395"/>
<keyword evidence="1" id="KW-0614">Plasmid</keyword>
<dbReference type="AlphaFoldDB" id="Q0RX28"/>
<dbReference type="EMBL" id="CP000432">
    <property type="protein sequence ID" value="ABH00158.1"/>
    <property type="molecule type" value="Genomic_DNA"/>
</dbReference>
<name>Q0RX28_RHOJR</name>
<evidence type="ECO:0000313" key="2">
    <source>
        <dbReference type="Proteomes" id="UP000008710"/>
    </source>
</evidence>
<organism evidence="1 2">
    <name type="scientific">Rhodococcus jostii (strain RHA1)</name>
    <dbReference type="NCBI Taxonomy" id="101510"/>
    <lineage>
        <taxon>Bacteria</taxon>
        <taxon>Bacillati</taxon>
        <taxon>Actinomycetota</taxon>
        <taxon>Actinomycetes</taxon>
        <taxon>Mycobacteriales</taxon>
        <taxon>Nocardiaceae</taxon>
        <taxon>Rhodococcus</taxon>
    </lineage>
</organism>